<sequence length="157" mass="16993">MEHENECAETSQERVMPRLTAEKSSQTAADHSAPKQKTVEDIGHQMDPVLRTNKLIHIVRSCPWNGIHKNPVWHGRFVAHYLTGLESNELSIILASAGEVEVSIGQVVADWCGGVMLLLTLVAVVSFPIVGGLSDAFSDLLPTLLVLEDLVGVTDGS</sequence>
<feature type="region of interest" description="Disordered" evidence="1">
    <location>
        <begin position="1"/>
        <end position="43"/>
    </location>
</feature>
<proteinExistence type="predicted"/>
<dbReference type="AlphaFoldDB" id="A0A2V5HYF5"/>
<organism evidence="2 3">
    <name type="scientific">Aspergillus indologenus CBS 114.80</name>
    <dbReference type="NCBI Taxonomy" id="1450541"/>
    <lineage>
        <taxon>Eukaryota</taxon>
        <taxon>Fungi</taxon>
        <taxon>Dikarya</taxon>
        <taxon>Ascomycota</taxon>
        <taxon>Pezizomycotina</taxon>
        <taxon>Eurotiomycetes</taxon>
        <taxon>Eurotiomycetidae</taxon>
        <taxon>Eurotiales</taxon>
        <taxon>Aspergillaceae</taxon>
        <taxon>Aspergillus</taxon>
        <taxon>Aspergillus subgen. Circumdati</taxon>
    </lineage>
</organism>
<accession>A0A2V5HYF5</accession>
<reference evidence="2 3" key="1">
    <citation type="submission" date="2018-02" db="EMBL/GenBank/DDBJ databases">
        <title>The genomes of Aspergillus section Nigri reveals drivers in fungal speciation.</title>
        <authorList>
            <consortium name="DOE Joint Genome Institute"/>
            <person name="Vesth T.C."/>
            <person name="Nybo J."/>
            <person name="Theobald S."/>
            <person name="Brandl J."/>
            <person name="Frisvad J.C."/>
            <person name="Nielsen K.F."/>
            <person name="Lyhne E.K."/>
            <person name="Kogle M.E."/>
            <person name="Kuo A."/>
            <person name="Riley R."/>
            <person name="Clum A."/>
            <person name="Nolan M."/>
            <person name="Lipzen A."/>
            <person name="Salamov A."/>
            <person name="Henrissat B."/>
            <person name="Wiebenga A."/>
            <person name="De vries R.P."/>
            <person name="Grigoriev I.V."/>
            <person name="Mortensen U.H."/>
            <person name="Andersen M.R."/>
            <person name="Baker S.E."/>
        </authorList>
    </citation>
    <scope>NUCLEOTIDE SEQUENCE [LARGE SCALE GENOMIC DNA]</scope>
    <source>
        <strain evidence="2 3">CBS 114.80</strain>
    </source>
</reference>
<evidence type="ECO:0000313" key="3">
    <source>
        <dbReference type="Proteomes" id="UP000248817"/>
    </source>
</evidence>
<feature type="compositionally biased region" description="Basic and acidic residues" evidence="1">
    <location>
        <begin position="1"/>
        <end position="16"/>
    </location>
</feature>
<name>A0A2V5HYF5_9EURO</name>
<evidence type="ECO:0000256" key="1">
    <source>
        <dbReference type="SAM" id="MobiDB-lite"/>
    </source>
</evidence>
<protein>
    <submittedName>
        <fullName evidence="2">Uncharacterized protein</fullName>
    </submittedName>
</protein>
<evidence type="ECO:0000313" key="2">
    <source>
        <dbReference type="EMBL" id="PYI29505.1"/>
    </source>
</evidence>
<dbReference type="Proteomes" id="UP000248817">
    <property type="component" value="Unassembled WGS sequence"/>
</dbReference>
<keyword evidence="3" id="KW-1185">Reference proteome</keyword>
<dbReference type="EMBL" id="KZ825530">
    <property type="protein sequence ID" value="PYI29505.1"/>
    <property type="molecule type" value="Genomic_DNA"/>
</dbReference>
<gene>
    <name evidence="2" type="ORF">BP00DRAFT_231903</name>
</gene>